<dbReference type="EMBL" id="MK500569">
    <property type="protein sequence ID" value="QBK92224.1"/>
    <property type="molecule type" value="Genomic_DNA"/>
</dbReference>
<evidence type="ECO:0000313" key="1">
    <source>
        <dbReference type="EMBL" id="QBK92224.1"/>
    </source>
</evidence>
<gene>
    <name evidence="1" type="ORF">LCPAC304_05710</name>
</gene>
<proteinExistence type="predicted"/>
<sequence>MQKIIEDVLNVNKITYLFYTKPLSTTAQTKKFIELRKKKHKHVFIVERVPKIEVFFKACMEEHGLEEIPGFRFAIFRGETVYLASENISEQDLREELYDSVVSSSDLFTCEECKDIIRSQKMKCASCEEPSYLCTLCFAKIIMTCSGSALCPKCNRAFLDFQAKLFLDEMLDLYKSDPRNLFTLLQKKKKHLPPSLKNLTNILHSAMGEAKSKGEKFDFQ</sequence>
<reference evidence="1" key="1">
    <citation type="journal article" date="2019" name="MBio">
        <title>Virus Genomes from Deep Sea Sediments Expand the Ocean Megavirome and Support Independent Origins of Viral Gigantism.</title>
        <authorList>
            <person name="Backstrom D."/>
            <person name="Yutin N."/>
            <person name="Jorgensen S.L."/>
            <person name="Dharamshi J."/>
            <person name="Homa F."/>
            <person name="Zaremba-Niedwiedzka K."/>
            <person name="Spang A."/>
            <person name="Wolf Y.I."/>
            <person name="Koonin E.V."/>
            <person name="Ettema T.J."/>
        </authorList>
    </citation>
    <scope>NUCLEOTIDE SEQUENCE</scope>
</reference>
<organism evidence="1">
    <name type="scientific">Pithovirus LCPAC304</name>
    <dbReference type="NCBI Taxonomy" id="2506594"/>
    <lineage>
        <taxon>Viruses</taxon>
        <taxon>Pithoviruses</taxon>
    </lineage>
</organism>
<accession>A0A481Z8L6</accession>
<name>A0A481Z8L6_9VIRU</name>
<protein>
    <submittedName>
        <fullName evidence="1">Uncharacterized protein</fullName>
    </submittedName>
</protein>